<accession>A0AAX7SYX6</accession>
<protein>
    <recommendedName>
        <fullName evidence="11">Uridylate-specific endoribonuclease</fullName>
        <ecNumber evidence="11">4.6.1.-</ecNumber>
    </recommendedName>
</protein>
<dbReference type="GO" id="GO:0016787">
    <property type="term" value="F:hydrolase activity"/>
    <property type="evidence" value="ECO:0007669"/>
    <property type="project" value="UniProtKB-KW"/>
</dbReference>
<dbReference type="GO" id="GO:0004521">
    <property type="term" value="F:RNA endonuclease activity"/>
    <property type="evidence" value="ECO:0007669"/>
    <property type="project" value="UniProtKB-UniRule"/>
</dbReference>
<dbReference type="CDD" id="cd21159">
    <property type="entry name" value="XendoU"/>
    <property type="match status" value="1"/>
</dbReference>
<dbReference type="GO" id="GO:0003723">
    <property type="term" value="F:RNA binding"/>
    <property type="evidence" value="ECO:0007669"/>
    <property type="project" value="UniProtKB-UniRule"/>
</dbReference>
<keyword evidence="10" id="KW-0456">Lyase</keyword>
<dbReference type="GeneTree" id="ENSGT00530000063825"/>
<reference evidence="13" key="3">
    <citation type="submission" date="2025-09" db="UniProtKB">
        <authorList>
            <consortium name="Ensembl"/>
        </authorList>
    </citation>
    <scope>IDENTIFICATION</scope>
</reference>
<comment type="catalytic activity">
    <reaction evidence="11">
        <text>ribonucleotidyl-uridine-RNA = a 5'-end dephospho-uridine-RNA + a 3'-end 2',3'-cyclophospho-ribonucleotide-RNA</text>
        <dbReference type="Rhea" id="RHEA:67792"/>
        <dbReference type="Rhea" id="RHEA-COMP:10464"/>
        <dbReference type="Rhea" id="RHEA-COMP:17354"/>
        <dbReference type="Rhea" id="RHEA-COMP:17356"/>
        <dbReference type="ChEBI" id="CHEBI:83064"/>
        <dbReference type="ChEBI" id="CHEBI:173117"/>
        <dbReference type="ChEBI" id="CHEBI:173224"/>
    </reaction>
</comment>
<evidence type="ECO:0000256" key="6">
    <source>
        <dbReference type="ARBA" id="ARBA00022759"/>
    </source>
</evidence>
<comment type="subunit">
    <text evidence="3 11">Monomer.</text>
</comment>
<comment type="similarity">
    <text evidence="2 11">Belongs to the ENDOU family.</text>
</comment>
<keyword evidence="7 11" id="KW-0378">Hydrolase</keyword>
<keyword evidence="4 11" id="KW-0540">Nuclease</keyword>
<dbReference type="Ensembl" id="ENSACLT00000053927.1">
    <property type="protein sequence ID" value="ENSACLP00000049085.1"/>
    <property type="gene ID" value="ENSACLG00000002802.2"/>
</dbReference>
<dbReference type="PROSITE" id="PS51959">
    <property type="entry name" value="ENDOU"/>
    <property type="match status" value="1"/>
</dbReference>
<evidence type="ECO:0000256" key="11">
    <source>
        <dbReference type="RuleBase" id="RU367085"/>
    </source>
</evidence>
<reference evidence="13" key="1">
    <citation type="submission" date="2018-05" db="EMBL/GenBank/DDBJ databases">
        <authorList>
            <person name="Datahose"/>
        </authorList>
    </citation>
    <scope>NUCLEOTIDE SEQUENCE</scope>
</reference>
<evidence type="ECO:0000256" key="4">
    <source>
        <dbReference type="ARBA" id="ARBA00022722"/>
    </source>
</evidence>
<evidence type="ECO:0000259" key="12">
    <source>
        <dbReference type="PROSITE" id="PS51959"/>
    </source>
</evidence>
<evidence type="ECO:0000313" key="13">
    <source>
        <dbReference type="Ensembl" id="ENSACLP00000049085.1"/>
    </source>
</evidence>
<evidence type="ECO:0000256" key="1">
    <source>
        <dbReference type="ARBA" id="ARBA00001936"/>
    </source>
</evidence>
<feature type="chain" id="PRO_5044043918" description="Uridylate-specific endoribonuclease" evidence="11">
    <location>
        <begin position="22"/>
        <end position="343"/>
    </location>
</feature>
<keyword evidence="6 11" id="KW-0255">Endonuclease</keyword>
<keyword evidence="9 11" id="KW-0464">Manganese</keyword>
<feature type="domain" description="EndoU" evidence="12">
    <location>
        <begin position="26"/>
        <end position="332"/>
    </location>
</feature>
<dbReference type="EC" id="4.6.1.-" evidence="11"/>
<dbReference type="AlphaFoldDB" id="A0AAX7SYX6"/>
<evidence type="ECO:0000313" key="14">
    <source>
        <dbReference type="Proteomes" id="UP000265100"/>
    </source>
</evidence>
<evidence type="ECO:0000256" key="10">
    <source>
        <dbReference type="ARBA" id="ARBA00023239"/>
    </source>
</evidence>
<feature type="signal peptide" evidence="11">
    <location>
        <begin position="1"/>
        <end position="21"/>
    </location>
</feature>
<evidence type="ECO:0000256" key="3">
    <source>
        <dbReference type="ARBA" id="ARBA00011245"/>
    </source>
</evidence>
<reference evidence="13" key="2">
    <citation type="submission" date="2025-08" db="UniProtKB">
        <authorList>
            <consortium name="Ensembl"/>
        </authorList>
    </citation>
    <scope>IDENTIFICATION</scope>
</reference>
<evidence type="ECO:0000256" key="2">
    <source>
        <dbReference type="ARBA" id="ARBA00010168"/>
    </source>
</evidence>
<evidence type="ECO:0000256" key="9">
    <source>
        <dbReference type="ARBA" id="ARBA00023211"/>
    </source>
</evidence>
<dbReference type="PANTHER" id="PTHR12439">
    <property type="entry name" value="PLACENTAL PROTEIN 11-RELATED"/>
    <property type="match status" value="1"/>
</dbReference>
<dbReference type="PANTHER" id="PTHR12439:SF13">
    <property type="entry name" value="URIDYLATE-SPECIFIC ENDORIBONUCLEASE C"/>
    <property type="match status" value="1"/>
</dbReference>
<evidence type="ECO:0000256" key="5">
    <source>
        <dbReference type="ARBA" id="ARBA00022723"/>
    </source>
</evidence>
<keyword evidence="5 11" id="KW-0479">Metal-binding</keyword>
<keyword evidence="8 11" id="KW-0694">RNA-binding</keyword>
<dbReference type="InterPro" id="IPR037227">
    <property type="entry name" value="EndoU-like"/>
</dbReference>
<dbReference type="InterPro" id="IPR039787">
    <property type="entry name" value="ENDOU"/>
</dbReference>
<name>A0AAX7SYX6_ASTCA</name>
<keyword evidence="11" id="KW-0732">Signal</keyword>
<organism evidence="13 14">
    <name type="scientific">Astatotilapia calliptera</name>
    <name type="common">Eastern happy</name>
    <name type="synonym">Chromis callipterus</name>
    <dbReference type="NCBI Taxonomy" id="8154"/>
    <lineage>
        <taxon>Eukaryota</taxon>
        <taxon>Metazoa</taxon>
        <taxon>Chordata</taxon>
        <taxon>Craniata</taxon>
        <taxon>Vertebrata</taxon>
        <taxon>Euteleostomi</taxon>
        <taxon>Actinopterygii</taxon>
        <taxon>Neopterygii</taxon>
        <taxon>Teleostei</taxon>
        <taxon>Neoteleostei</taxon>
        <taxon>Acanthomorphata</taxon>
        <taxon>Ovalentaria</taxon>
        <taxon>Cichlomorphae</taxon>
        <taxon>Cichliformes</taxon>
        <taxon>Cichlidae</taxon>
        <taxon>African cichlids</taxon>
        <taxon>Pseudocrenilabrinae</taxon>
        <taxon>Haplochromini</taxon>
        <taxon>Astatotilapia</taxon>
    </lineage>
</organism>
<dbReference type="GO" id="GO:0046872">
    <property type="term" value="F:metal ion binding"/>
    <property type="evidence" value="ECO:0007669"/>
    <property type="project" value="UniProtKB-UniRule"/>
</dbReference>
<dbReference type="Proteomes" id="UP000265100">
    <property type="component" value="Chromosome 7"/>
</dbReference>
<evidence type="ECO:0000256" key="7">
    <source>
        <dbReference type="ARBA" id="ARBA00022801"/>
    </source>
</evidence>
<sequence>MSARLFCGFLLLAVFLSGLNGSRPAVNQELSTIFNELWSLDVNRMTPGIDYMISVQGRASFVSQGSHTVQDHASQPLFSNVNESKLRNITTFSSKCVVVSTLSLNIQIVFAVITVINGISGLAGFMTLLDNYERSTGVTEQVTTEELTEMDLFLDAVLETKVMKRAHQYLVRKGQSSSDLRLFKKQLNLIWFHLYHRQRNTGLDSSGFEHVFVGETKSGTEIIGFHNWVQFYLQEKNQHLDYKGYKAREHDLPDQDDHVLNLQFSWHGVVKPVGSAFIGTSPEFEMAVFTIVFLMNTERSTTVVVNIDQCQMELVVIRHGRSLGTAYPKLLSSNGRHVRQHAH</sequence>
<comment type="cofactor">
    <cofactor evidence="1 11">
        <name>Mn(2+)</name>
        <dbReference type="ChEBI" id="CHEBI:29035"/>
    </cofactor>
</comment>
<dbReference type="Pfam" id="PF09412">
    <property type="entry name" value="XendoU"/>
    <property type="match status" value="2"/>
</dbReference>
<evidence type="ECO:0000256" key="8">
    <source>
        <dbReference type="ARBA" id="ARBA00022884"/>
    </source>
</evidence>
<dbReference type="GO" id="GO:0016829">
    <property type="term" value="F:lyase activity"/>
    <property type="evidence" value="ECO:0007669"/>
    <property type="project" value="UniProtKB-KW"/>
</dbReference>
<proteinExistence type="inferred from homology"/>
<keyword evidence="14" id="KW-1185">Reference proteome</keyword>
<dbReference type="SUPFAM" id="SSF142877">
    <property type="entry name" value="EndoU-like"/>
    <property type="match status" value="2"/>
</dbReference>
<dbReference type="InterPro" id="IPR018998">
    <property type="entry name" value="EndoU_C"/>
</dbReference>